<name>A0A1G6ZWF4_9BACT</name>
<dbReference type="InterPro" id="IPR045085">
    <property type="entry name" value="HLD_clamp_pol_III_gamma_tau"/>
</dbReference>
<evidence type="ECO:0000256" key="6">
    <source>
        <dbReference type="ARBA" id="ARBA00022741"/>
    </source>
</evidence>
<feature type="domain" description="AAA+ ATPase" evidence="12">
    <location>
        <begin position="37"/>
        <end position="179"/>
    </location>
</feature>
<dbReference type="OrthoDB" id="9810148at2"/>
<dbReference type="STRING" id="57664.SAMN05661003_103159"/>
<dbReference type="GO" id="GO:0046872">
    <property type="term" value="F:metal ion binding"/>
    <property type="evidence" value="ECO:0007669"/>
    <property type="project" value="UniProtKB-KW"/>
</dbReference>
<evidence type="ECO:0000256" key="10">
    <source>
        <dbReference type="ARBA" id="ARBA00049244"/>
    </source>
</evidence>
<dbReference type="Gene3D" id="1.20.272.10">
    <property type="match status" value="1"/>
</dbReference>
<evidence type="ECO:0000256" key="4">
    <source>
        <dbReference type="ARBA" id="ARBA00022705"/>
    </source>
</evidence>
<dbReference type="EMBL" id="FNAQ01000003">
    <property type="protein sequence ID" value="SDE06831.1"/>
    <property type="molecule type" value="Genomic_DNA"/>
</dbReference>
<evidence type="ECO:0000256" key="8">
    <source>
        <dbReference type="ARBA" id="ARBA00022840"/>
    </source>
</evidence>
<dbReference type="GO" id="GO:0005524">
    <property type="term" value="F:ATP binding"/>
    <property type="evidence" value="ECO:0007669"/>
    <property type="project" value="UniProtKB-KW"/>
</dbReference>
<keyword evidence="8 11" id="KW-0067">ATP-binding</keyword>
<evidence type="ECO:0000256" key="5">
    <source>
        <dbReference type="ARBA" id="ARBA00022723"/>
    </source>
</evidence>
<dbReference type="InterPro" id="IPR050238">
    <property type="entry name" value="DNA_Rep/Repair_Clamp_Loader"/>
</dbReference>
<dbReference type="AlphaFoldDB" id="A0A1G6ZWF4"/>
<comment type="subunit">
    <text evidence="11">DNA polymerase III contains a core (composed of alpha, epsilon and theta chains) that associates with a tau subunit. This core dimerizes to form the POLIII' complex. PolIII' associates with the gamma complex (composed of gamma, delta, delta', psi and chi chains) and with the beta chain to form the complete DNA polymerase III complex.</text>
</comment>
<dbReference type="PANTHER" id="PTHR11669">
    <property type="entry name" value="REPLICATION FACTOR C / DNA POLYMERASE III GAMMA-TAU SUBUNIT"/>
    <property type="match status" value="1"/>
</dbReference>
<dbReference type="GO" id="GO:0003677">
    <property type="term" value="F:DNA binding"/>
    <property type="evidence" value="ECO:0007669"/>
    <property type="project" value="InterPro"/>
</dbReference>
<dbReference type="CDD" id="cd00009">
    <property type="entry name" value="AAA"/>
    <property type="match status" value="1"/>
</dbReference>
<sequence length="584" mass="63026">MSYLVLARKWRPQTFADLVGQEHVGRTLSNAIACGRVHHAFLFTGARGVGKTSAARILAKALNCVDGPAAEPCNQCDICRDITTGNAVDVLEIDGASNNGVDNVRELRETLRYLPARCRYRIIIIDEVHMLSGSAFNALLKTLEEPPDHVKFIFATTEPHKIPITILSRCQRFDFRKIAAAKVAAQLRRIVDAEGIHISDRALALVTQRGEGSMRDSLSTLDQVVAFCGEQVEDADVTSLLGLVDRRLLFDTLEGCIGHQPALVLETIRRVDEAGYALRPYCQQLVELCRQLILCPLVDDPARTLQLTADELAELRTLAAGGAQEDWQRLLDLLLHCQNQLGHSSFPRVQLEMTLVRAATLPPARDVASLLQALERLQLQGATAAPVVTVPRQKSPAPVAATTAAAPVADSSPVPAAARSEAAEAVAGPAAVSAAVEQDVAVSVDEAVSVAGDWSAFVAFVQQKRPRIGAILAQVSALVDGPPVLQLVASAGSFVLQQLRDGETQEALQELGLAFYGQRIQVKVEAASGDVVLPPSLQEARRQEETDRERRLRQDALGHPLVQKAVEIFSGQVLAVKATDKGFV</sequence>
<evidence type="ECO:0000313" key="14">
    <source>
        <dbReference type="Proteomes" id="UP000243205"/>
    </source>
</evidence>
<dbReference type="EC" id="2.7.7.7" evidence="11"/>
<dbReference type="GO" id="GO:0003887">
    <property type="term" value="F:DNA-directed DNA polymerase activity"/>
    <property type="evidence" value="ECO:0007669"/>
    <property type="project" value="UniProtKB-KW"/>
</dbReference>
<dbReference type="InterPro" id="IPR008921">
    <property type="entry name" value="DNA_pol3_clamp-load_cplx_C"/>
</dbReference>
<keyword evidence="2 11" id="KW-0808">Transferase</keyword>
<protein>
    <recommendedName>
        <fullName evidence="11">DNA polymerase III subunit gamma/tau</fullName>
        <ecNumber evidence="11">2.7.7.7</ecNumber>
    </recommendedName>
</protein>
<dbReference type="Pfam" id="PF12169">
    <property type="entry name" value="DNA_pol3_gamma3"/>
    <property type="match status" value="1"/>
</dbReference>
<dbReference type="NCBIfam" id="NF004046">
    <property type="entry name" value="PRK05563.1"/>
    <property type="match status" value="1"/>
</dbReference>
<proteinExistence type="inferred from homology"/>
<keyword evidence="4 11" id="KW-0235">DNA replication</keyword>
<dbReference type="Pfam" id="PF22608">
    <property type="entry name" value="DNAX_ATPase_lid"/>
    <property type="match status" value="1"/>
</dbReference>
<dbReference type="InterPro" id="IPR022754">
    <property type="entry name" value="DNA_pol_III_gamma-3"/>
</dbReference>
<keyword evidence="5" id="KW-0479">Metal-binding</keyword>
<evidence type="ECO:0000256" key="3">
    <source>
        <dbReference type="ARBA" id="ARBA00022695"/>
    </source>
</evidence>
<comment type="similarity">
    <text evidence="1 11">Belongs to the DnaX/STICHEL family.</text>
</comment>
<dbReference type="PRINTS" id="PR00300">
    <property type="entry name" value="CLPPROTEASEA"/>
</dbReference>
<evidence type="ECO:0000256" key="9">
    <source>
        <dbReference type="ARBA" id="ARBA00022932"/>
    </source>
</evidence>
<dbReference type="SUPFAM" id="SSF48019">
    <property type="entry name" value="post-AAA+ oligomerization domain-like"/>
    <property type="match status" value="1"/>
</dbReference>
<dbReference type="NCBIfam" id="TIGR02397">
    <property type="entry name" value="dnaX_nterm"/>
    <property type="match status" value="1"/>
</dbReference>
<dbReference type="RefSeq" id="WP_092076971.1">
    <property type="nucleotide sequence ID" value="NZ_FNAQ01000003.1"/>
</dbReference>
<comment type="catalytic activity">
    <reaction evidence="10 11">
        <text>DNA(n) + a 2'-deoxyribonucleoside 5'-triphosphate = DNA(n+1) + diphosphate</text>
        <dbReference type="Rhea" id="RHEA:22508"/>
        <dbReference type="Rhea" id="RHEA-COMP:17339"/>
        <dbReference type="Rhea" id="RHEA-COMP:17340"/>
        <dbReference type="ChEBI" id="CHEBI:33019"/>
        <dbReference type="ChEBI" id="CHEBI:61560"/>
        <dbReference type="ChEBI" id="CHEBI:173112"/>
        <dbReference type="EC" id="2.7.7.7"/>
    </reaction>
</comment>
<dbReference type="Gene3D" id="3.40.50.300">
    <property type="entry name" value="P-loop containing nucleotide triphosphate hydrolases"/>
    <property type="match status" value="1"/>
</dbReference>
<dbReference type="GO" id="GO:0009360">
    <property type="term" value="C:DNA polymerase III complex"/>
    <property type="evidence" value="ECO:0007669"/>
    <property type="project" value="InterPro"/>
</dbReference>
<dbReference type="NCBIfam" id="NF011526">
    <property type="entry name" value="PRK14965.1"/>
    <property type="match status" value="1"/>
</dbReference>
<dbReference type="InterPro" id="IPR001270">
    <property type="entry name" value="ClpA/B"/>
</dbReference>
<keyword evidence="14" id="KW-1185">Reference proteome</keyword>
<dbReference type="Proteomes" id="UP000243205">
    <property type="component" value="Unassembled WGS sequence"/>
</dbReference>
<keyword evidence="6 11" id="KW-0547">Nucleotide-binding</keyword>
<dbReference type="PANTHER" id="PTHR11669:SF0">
    <property type="entry name" value="PROTEIN STICHEL-LIKE 2"/>
    <property type="match status" value="1"/>
</dbReference>
<evidence type="ECO:0000313" key="13">
    <source>
        <dbReference type="EMBL" id="SDE06831.1"/>
    </source>
</evidence>
<reference evidence="14" key="1">
    <citation type="submission" date="2016-10" db="EMBL/GenBank/DDBJ databases">
        <authorList>
            <person name="Varghese N."/>
            <person name="Submissions S."/>
        </authorList>
    </citation>
    <scope>NUCLEOTIDE SEQUENCE [LARGE SCALE GENOMIC DNA]</scope>
    <source>
        <strain evidence="14">DSM 8987</strain>
    </source>
</reference>
<dbReference type="InterPro" id="IPR003593">
    <property type="entry name" value="AAA+_ATPase"/>
</dbReference>
<keyword evidence="3 11" id="KW-0548">Nucleotidyltransferase</keyword>
<dbReference type="SMART" id="SM00382">
    <property type="entry name" value="AAA"/>
    <property type="match status" value="1"/>
</dbReference>
<organism evidence="13 14">
    <name type="scientific">Desulfuromonas thiophila</name>
    <dbReference type="NCBI Taxonomy" id="57664"/>
    <lineage>
        <taxon>Bacteria</taxon>
        <taxon>Pseudomonadati</taxon>
        <taxon>Thermodesulfobacteriota</taxon>
        <taxon>Desulfuromonadia</taxon>
        <taxon>Desulfuromonadales</taxon>
        <taxon>Desulfuromonadaceae</taxon>
        <taxon>Desulfuromonas</taxon>
    </lineage>
</organism>
<dbReference type="InterPro" id="IPR012763">
    <property type="entry name" value="DNA_pol_III_sug/sutau_N"/>
</dbReference>
<dbReference type="InterPro" id="IPR027417">
    <property type="entry name" value="P-loop_NTPase"/>
</dbReference>
<gene>
    <name evidence="11" type="primary">dnaX</name>
    <name evidence="13" type="ORF">SAMN05661003_103159</name>
</gene>
<accession>A0A1G6ZWF4</accession>
<comment type="function">
    <text evidence="11">DNA polymerase III is a complex, multichain enzyme responsible for most of the replicative synthesis in bacteria. This DNA polymerase also exhibits 3' to 5' exonuclease activity.</text>
</comment>
<dbReference type="FunFam" id="3.40.50.300:FF:000014">
    <property type="entry name" value="DNA polymerase III subunit gamma/tau"/>
    <property type="match status" value="1"/>
</dbReference>
<dbReference type="Pfam" id="PF13177">
    <property type="entry name" value="DNA_pol3_delta2"/>
    <property type="match status" value="1"/>
</dbReference>
<evidence type="ECO:0000256" key="1">
    <source>
        <dbReference type="ARBA" id="ARBA00006360"/>
    </source>
</evidence>
<dbReference type="FunFam" id="1.10.8.60:FF:000013">
    <property type="entry name" value="DNA polymerase III subunit gamma/tau"/>
    <property type="match status" value="1"/>
</dbReference>
<evidence type="ECO:0000259" key="12">
    <source>
        <dbReference type="SMART" id="SM00382"/>
    </source>
</evidence>
<evidence type="ECO:0000256" key="7">
    <source>
        <dbReference type="ARBA" id="ARBA00022833"/>
    </source>
</evidence>
<dbReference type="CDD" id="cd18137">
    <property type="entry name" value="HLD_clamp_pol_III_gamma_tau"/>
    <property type="match status" value="1"/>
</dbReference>
<dbReference type="SUPFAM" id="SSF52540">
    <property type="entry name" value="P-loop containing nucleoside triphosphate hydrolases"/>
    <property type="match status" value="1"/>
</dbReference>
<keyword evidence="9 11" id="KW-0239">DNA-directed DNA polymerase</keyword>
<evidence type="ECO:0000256" key="11">
    <source>
        <dbReference type="RuleBase" id="RU364063"/>
    </source>
</evidence>
<dbReference type="GO" id="GO:0006261">
    <property type="term" value="P:DNA-templated DNA replication"/>
    <property type="evidence" value="ECO:0007669"/>
    <property type="project" value="TreeGrafter"/>
</dbReference>
<evidence type="ECO:0000256" key="2">
    <source>
        <dbReference type="ARBA" id="ARBA00022679"/>
    </source>
</evidence>
<keyword evidence="7" id="KW-0862">Zinc</keyword>
<dbReference type="Gene3D" id="1.10.8.60">
    <property type="match status" value="1"/>
</dbReference>